<dbReference type="SFLD" id="SFLDS00029">
    <property type="entry name" value="Radical_SAM"/>
    <property type="match status" value="1"/>
</dbReference>
<evidence type="ECO:0000256" key="4">
    <source>
        <dbReference type="ARBA" id="ARBA00022723"/>
    </source>
</evidence>
<comment type="cofactor">
    <cofactor evidence="1">
        <name>[4Fe-4S] cluster</name>
        <dbReference type="ChEBI" id="CHEBI:49883"/>
    </cofactor>
</comment>
<evidence type="ECO:0000313" key="9">
    <source>
        <dbReference type="Proteomes" id="UP000216947"/>
    </source>
</evidence>
<dbReference type="InterPro" id="IPR012840">
    <property type="entry name" value="NrdG2"/>
</dbReference>
<dbReference type="Gene3D" id="3.20.20.70">
    <property type="entry name" value="Aldolase class I"/>
    <property type="match status" value="1"/>
</dbReference>
<dbReference type="InterPro" id="IPR007197">
    <property type="entry name" value="rSAM"/>
</dbReference>
<evidence type="ECO:0000256" key="6">
    <source>
        <dbReference type="ARBA" id="ARBA00023014"/>
    </source>
</evidence>
<dbReference type="AlphaFoldDB" id="A0A261RD49"/>
<dbReference type="GO" id="GO:0003824">
    <property type="term" value="F:catalytic activity"/>
    <property type="evidence" value="ECO:0007669"/>
    <property type="project" value="InterPro"/>
</dbReference>
<evidence type="ECO:0000256" key="5">
    <source>
        <dbReference type="ARBA" id="ARBA00023004"/>
    </source>
</evidence>
<accession>A0A261RD49</accession>
<organism evidence="8 9">
    <name type="scientific">Bordetella genomosp. 7</name>
    <dbReference type="NCBI Taxonomy" id="1416805"/>
    <lineage>
        <taxon>Bacteria</taxon>
        <taxon>Pseudomonadati</taxon>
        <taxon>Pseudomonadota</taxon>
        <taxon>Betaproteobacteria</taxon>
        <taxon>Burkholderiales</taxon>
        <taxon>Alcaligenaceae</taxon>
        <taxon>Bordetella</taxon>
    </lineage>
</organism>
<dbReference type="RefSeq" id="WP_094796734.1">
    <property type="nucleotide sequence ID" value="NZ_NEVK01000004.1"/>
</dbReference>
<dbReference type="InterPro" id="IPR013785">
    <property type="entry name" value="Aldolase_TIM"/>
</dbReference>
<dbReference type="SUPFAM" id="SSF102114">
    <property type="entry name" value="Radical SAM enzymes"/>
    <property type="match status" value="1"/>
</dbReference>
<dbReference type="Pfam" id="PF04055">
    <property type="entry name" value="Radical_SAM"/>
    <property type="match status" value="1"/>
</dbReference>
<dbReference type="InterPro" id="IPR058240">
    <property type="entry name" value="rSAM_sf"/>
</dbReference>
<proteinExistence type="predicted"/>
<dbReference type="NCBIfam" id="TIGR02495">
    <property type="entry name" value="NrdG2"/>
    <property type="match status" value="1"/>
</dbReference>
<sequence>MSDSSSANNVPPDPACQPVSWIAAPPAAATVPRGEPCIGGLVPFSSVDWPGALACVVFIAGCPWRCGYCHNPHLQTRAGHYNWHAVLEFLQARRGLLDAVVFSGGEPLSEPQLAQMIRSVRALGFRVALHTAGIYPSRLQALLPRLDWIGFDVKSNAQGYDALTGRPGTSATTEACLDAVLASGVAFECRTTWSPRWLPEPELLALAGHLAHRGVSHYAVQNYRRSPDAAPDAVLSDNAQSELAALFPHFAYR</sequence>
<comment type="caution">
    <text evidence="8">The sequence shown here is derived from an EMBL/GenBank/DDBJ whole genome shotgun (WGS) entry which is preliminary data.</text>
</comment>
<keyword evidence="5" id="KW-0408">Iron</keyword>
<evidence type="ECO:0000256" key="1">
    <source>
        <dbReference type="ARBA" id="ARBA00001966"/>
    </source>
</evidence>
<dbReference type="PANTHER" id="PTHR30352:SF13">
    <property type="entry name" value="GLYCYL-RADICAL ENZYME ACTIVATING ENZYME YJJW-RELATED"/>
    <property type="match status" value="1"/>
</dbReference>
<dbReference type="PANTHER" id="PTHR30352">
    <property type="entry name" value="PYRUVATE FORMATE-LYASE-ACTIVATING ENZYME"/>
    <property type="match status" value="1"/>
</dbReference>
<evidence type="ECO:0000313" key="8">
    <source>
        <dbReference type="EMBL" id="OZI22946.1"/>
    </source>
</evidence>
<evidence type="ECO:0000256" key="3">
    <source>
        <dbReference type="ARBA" id="ARBA00022691"/>
    </source>
</evidence>
<reference evidence="9" key="1">
    <citation type="submission" date="2017-05" db="EMBL/GenBank/DDBJ databases">
        <title>Complete and WGS of Bordetella genogroups.</title>
        <authorList>
            <person name="Spilker T."/>
            <person name="Lipuma J."/>
        </authorList>
    </citation>
    <scope>NUCLEOTIDE SEQUENCE [LARGE SCALE GENOMIC DNA]</scope>
    <source>
        <strain evidence="9">AU18089</strain>
    </source>
</reference>
<keyword evidence="4" id="KW-0479">Metal-binding</keyword>
<keyword evidence="9" id="KW-1185">Reference proteome</keyword>
<dbReference type="CDD" id="cd01335">
    <property type="entry name" value="Radical_SAM"/>
    <property type="match status" value="1"/>
</dbReference>
<dbReference type="SFLD" id="SFLDG01094">
    <property type="entry name" value="Uncharacterised_Radical_SAM_Su"/>
    <property type="match status" value="1"/>
</dbReference>
<name>A0A261RD49_9BORD</name>
<dbReference type="PROSITE" id="PS51918">
    <property type="entry name" value="RADICAL_SAM"/>
    <property type="match status" value="1"/>
</dbReference>
<gene>
    <name evidence="8" type="ORF">CAL19_10665</name>
</gene>
<keyword evidence="6" id="KW-0411">Iron-sulfur</keyword>
<dbReference type="InterPro" id="IPR034457">
    <property type="entry name" value="Organic_radical-activating"/>
</dbReference>
<keyword evidence="3" id="KW-0949">S-adenosyl-L-methionine</keyword>
<evidence type="ECO:0000256" key="2">
    <source>
        <dbReference type="ARBA" id="ARBA00022485"/>
    </source>
</evidence>
<dbReference type="GO" id="GO:0051539">
    <property type="term" value="F:4 iron, 4 sulfur cluster binding"/>
    <property type="evidence" value="ECO:0007669"/>
    <property type="project" value="UniProtKB-KW"/>
</dbReference>
<dbReference type="EMBL" id="NEVK01000004">
    <property type="protein sequence ID" value="OZI22946.1"/>
    <property type="molecule type" value="Genomic_DNA"/>
</dbReference>
<dbReference type="Proteomes" id="UP000216947">
    <property type="component" value="Unassembled WGS sequence"/>
</dbReference>
<protein>
    <submittedName>
        <fullName evidence="8">Anaerobic ribonucleoside-triphosphate reductase activating protein</fullName>
    </submittedName>
</protein>
<keyword evidence="2" id="KW-0004">4Fe-4S</keyword>
<feature type="domain" description="Radical SAM core" evidence="7">
    <location>
        <begin position="48"/>
        <end position="253"/>
    </location>
</feature>
<evidence type="ECO:0000259" key="7">
    <source>
        <dbReference type="PROSITE" id="PS51918"/>
    </source>
</evidence>
<dbReference type="GO" id="GO:0046872">
    <property type="term" value="F:metal ion binding"/>
    <property type="evidence" value="ECO:0007669"/>
    <property type="project" value="UniProtKB-KW"/>
</dbReference>